<proteinExistence type="predicted"/>
<organism evidence="1 2">
    <name type="scientific">Myodes glareolus</name>
    <name type="common">Bank vole</name>
    <name type="synonym">Clethrionomys glareolus</name>
    <dbReference type="NCBI Taxonomy" id="447135"/>
    <lineage>
        <taxon>Eukaryota</taxon>
        <taxon>Metazoa</taxon>
        <taxon>Chordata</taxon>
        <taxon>Craniata</taxon>
        <taxon>Vertebrata</taxon>
        <taxon>Euteleostomi</taxon>
        <taxon>Mammalia</taxon>
        <taxon>Eutheria</taxon>
        <taxon>Euarchontoglires</taxon>
        <taxon>Glires</taxon>
        <taxon>Rodentia</taxon>
        <taxon>Myomorpha</taxon>
        <taxon>Muroidea</taxon>
        <taxon>Cricetidae</taxon>
        <taxon>Arvicolinae</taxon>
        <taxon>Myodes</taxon>
    </lineage>
</organism>
<dbReference type="Proteomes" id="UP001488838">
    <property type="component" value="Unassembled WGS sequence"/>
</dbReference>
<gene>
    <name evidence="1" type="ORF">U0070_011638</name>
</gene>
<evidence type="ECO:0000313" key="1">
    <source>
        <dbReference type="EMBL" id="KAK7802702.1"/>
    </source>
</evidence>
<comment type="caution">
    <text evidence="1">The sequence shown here is derived from an EMBL/GenBank/DDBJ whole genome shotgun (WGS) entry which is preliminary data.</text>
</comment>
<sequence>MEGSIPYGEAPVCLASSMSMASIPYGEAPVCLTSPMSMASIPYGEASRILPPVLRNRGFGESPRSSAVFQWFRSSILKVEPTSTPSPGSFFTLLLAVDAQVAISSASSALASSSRLRISASIILGGVSADHFPDTTLPRELAGYRAQVHTLANLDKRSFDVLLPQKNFVEHTCSGIPVTNRDLWMSSPIPLHQSSSKLIAVGSDIFLLYLCMEQRLCEGEEWRWPCKRPDSSPLKILLPNLGPQCSRVPDMVQSALAPSWSLERCWFTEMFWPPPLPSVKAGQGQEARLRRAGPGPKEQGSCVYARLQLQSTRVVQPLEVKV</sequence>
<evidence type="ECO:0000313" key="2">
    <source>
        <dbReference type="Proteomes" id="UP001488838"/>
    </source>
</evidence>
<dbReference type="AlphaFoldDB" id="A0AAW0HKP3"/>
<protein>
    <submittedName>
        <fullName evidence="1">Uncharacterized protein</fullName>
    </submittedName>
</protein>
<name>A0AAW0HKP3_MYOGA</name>
<accession>A0AAW0HKP3</accession>
<keyword evidence="2" id="KW-1185">Reference proteome</keyword>
<dbReference type="EMBL" id="JBBHLL010000450">
    <property type="protein sequence ID" value="KAK7802702.1"/>
    <property type="molecule type" value="Genomic_DNA"/>
</dbReference>
<reference evidence="1 2" key="1">
    <citation type="journal article" date="2023" name="bioRxiv">
        <title>Conserved and derived expression patterns and positive selection on dental genes reveal complex evolutionary context of ever-growing rodent molars.</title>
        <authorList>
            <person name="Calamari Z.T."/>
            <person name="Song A."/>
            <person name="Cohen E."/>
            <person name="Akter M."/>
            <person name="Roy R.D."/>
            <person name="Hallikas O."/>
            <person name="Christensen M.M."/>
            <person name="Li P."/>
            <person name="Marangoni P."/>
            <person name="Jernvall J."/>
            <person name="Klein O.D."/>
        </authorList>
    </citation>
    <scope>NUCLEOTIDE SEQUENCE [LARGE SCALE GENOMIC DNA]</scope>
    <source>
        <strain evidence="1">V071</strain>
    </source>
</reference>